<dbReference type="Pfam" id="PF01408">
    <property type="entry name" value="GFO_IDH_MocA"/>
    <property type="match status" value="1"/>
</dbReference>
<name>A0ABW2FED2_9BACL</name>
<dbReference type="EMBL" id="JBHTAI010000017">
    <property type="protein sequence ID" value="MFC7151580.1"/>
    <property type="molecule type" value="Genomic_DNA"/>
</dbReference>
<dbReference type="RefSeq" id="WP_378050806.1">
    <property type="nucleotide sequence ID" value="NZ_JBHMDN010000029.1"/>
</dbReference>
<evidence type="ECO:0000259" key="3">
    <source>
        <dbReference type="Pfam" id="PF22725"/>
    </source>
</evidence>
<dbReference type="InterPro" id="IPR036291">
    <property type="entry name" value="NAD(P)-bd_dom_sf"/>
</dbReference>
<dbReference type="Proteomes" id="UP001596378">
    <property type="component" value="Unassembled WGS sequence"/>
</dbReference>
<feature type="domain" description="Gfo/Idh/MocA-like oxidoreductase N-terminal" evidence="2">
    <location>
        <begin position="6"/>
        <end position="113"/>
    </location>
</feature>
<dbReference type="InterPro" id="IPR000683">
    <property type="entry name" value="Gfo/Idh/MocA-like_OxRdtase_N"/>
</dbReference>
<dbReference type="Pfam" id="PF22725">
    <property type="entry name" value="GFO_IDH_MocA_C3"/>
    <property type="match status" value="1"/>
</dbReference>
<dbReference type="InterPro" id="IPR055170">
    <property type="entry name" value="GFO_IDH_MocA-like_dom"/>
</dbReference>
<gene>
    <name evidence="4" type="ORF">ACFQMJ_23835</name>
</gene>
<proteinExistence type="predicted"/>
<evidence type="ECO:0000313" key="4">
    <source>
        <dbReference type="EMBL" id="MFC7151580.1"/>
    </source>
</evidence>
<evidence type="ECO:0000256" key="1">
    <source>
        <dbReference type="ARBA" id="ARBA00023002"/>
    </source>
</evidence>
<dbReference type="InterPro" id="IPR050463">
    <property type="entry name" value="Gfo/Idh/MocA_oxidrdct_glycsds"/>
</dbReference>
<keyword evidence="5" id="KW-1185">Reference proteome</keyword>
<dbReference type="SUPFAM" id="SSF51735">
    <property type="entry name" value="NAD(P)-binding Rossmann-fold domains"/>
    <property type="match status" value="1"/>
</dbReference>
<evidence type="ECO:0000313" key="5">
    <source>
        <dbReference type="Proteomes" id="UP001596378"/>
    </source>
</evidence>
<accession>A0ABW2FED2</accession>
<sequence>MSLKKVKIGVVGCGVIGKQHIKAASEAEWIELAAVADANTEAARLAADQFGAGRWYGEAAALLADASVEAVVLAVPTHIRTEMALQALAAGKHVLLEKPLAMRADEIRRLMAARGDRTVAFCSSRFRFLEHAEAARRWIAEGRLGELRVLRCRVNEPAAGRPASPPPTWRVHTSINGGGIVANWGIYDLDYLLGLTGWKLQPEWIIARMWGLAPSISDYFPPGSDSETYGTAYIQCADNIVLTYERGEFMAAPQERTWQIIGSEGSLSLHMTWPSEKTIAAASLHAETGVSSSVVWEGNEDSSWIDKGALLDFARSVAEGKEPATGLAEALKLQTIMDAMYDSARQGAPVAIGAEGGEPR</sequence>
<dbReference type="Gene3D" id="3.40.50.720">
    <property type="entry name" value="NAD(P)-binding Rossmann-like Domain"/>
    <property type="match status" value="1"/>
</dbReference>
<comment type="caution">
    <text evidence="4">The sequence shown here is derived from an EMBL/GenBank/DDBJ whole genome shotgun (WGS) entry which is preliminary data.</text>
</comment>
<feature type="domain" description="GFO/IDH/MocA-like oxidoreductase" evidence="3">
    <location>
        <begin position="134"/>
        <end position="267"/>
    </location>
</feature>
<protein>
    <submittedName>
        <fullName evidence="4">Gfo/Idh/MocA family protein</fullName>
    </submittedName>
</protein>
<dbReference type="SUPFAM" id="SSF55347">
    <property type="entry name" value="Glyceraldehyde-3-phosphate dehydrogenase-like, C-terminal domain"/>
    <property type="match status" value="1"/>
</dbReference>
<evidence type="ECO:0000259" key="2">
    <source>
        <dbReference type="Pfam" id="PF01408"/>
    </source>
</evidence>
<dbReference type="Gene3D" id="3.30.360.10">
    <property type="entry name" value="Dihydrodipicolinate Reductase, domain 2"/>
    <property type="match status" value="1"/>
</dbReference>
<dbReference type="PANTHER" id="PTHR43818">
    <property type="entry name" value="BCDNA.GH03377"/>
    <property type="match status" value="1"/>
</dbReference>
<dbReference type="PANTHER" id="PTHR43818:SF11">
    <property type="entry name" value="BCDNA.GH03377"/>
    <property type="match status" value="1"/>
</dbReference>
<organism evidence="4 5">
    <name type="scientific">Cohnella cellulosilytica</name>
    <dbReference type="NCBI Taxonomy" id="986710"/>
    <lineage>
        <taxon>Bacteria</taxon>
        <taxon>Bacillati</taxon>
        <taxon>Bacillota</taxon>
        <taxon>Bacilli</taxon>
        <taxon>Bacillales</taxon>
        <taxon>Paenibacillaceae</taxon>
        <taxon>Cohnella</taxon>
    </lineage>
</organism>
<reference evidence="5" key="1">
    <citation type="journal article" date="2019" name="Int. J. Syst. Evol. Microbiol.">
        <title>The Global Catalogue of Microorganisms (GCM) 10K type strain sequencing project: providing services to taxonomists for standard genome sequencing and annotation.</title>
        <authorList>
            <consortium name="The Broad Institute Genomics Platform"/>
            <consortium name="The Broad Institute Genome Sequencing Center for Infectious Disease"/>
            <person name="Wu L."/>
            <person name="Ma J."/>
        </authorList>
    </citation>
    <scope>NUCLEOTIDE SEQUENCE [LARGE SCALE GENOMIC DNA]</scope>
    <source>
        <strain evidence="5">KCTC 12907</strain>
    </source>
</reference>
<keyword evidence="1" id="KW-0560">Oxidoreductase</keyword>